<comment type="caution">
    <text evidence="4">The sequence shown here is derived from an EMBL/GenBank/DDBJ whole genome shotgun (WGS) entry which is preliminary data.</text>
</comment>
<reference evidence="4" key="2">
    <citation type="journal article" date="2023" name="Plants (Basel)">
        <title>Annotation of the Turnera subulata (Passifloraceae) Draft Genome Reveals the S-Locus Evolved after the Divergence of Turneroideae from Passifloroideae in a Stepwise Manner.</title>
        <authorList>
            <person name="Henning P.M."/>
            <person name="Roalson E.H."/>
            <person name="Mir W."/>
            <person name="McCubbin A.G."/>
            <person name="Shore J.S."/>
        </authorList>
    </citation>
    <scope>NUCLEOTIDE SEQUENCE</scope>
    <source>
        <strain evidence="4">F60SS</strain>
    </source>
</reference>
<sequence>MFLEVGMIAVNDGLLLPNHVSRILREKPYYADLLDLFNEVEFQTASDVHCCSWQVRVLVSILKQKNILVEMGIYFQVQGVFAEYESKSYEKLIKSIEAHPSKGIQAVLKSFLAKIHKRQKQ</sequence>
<dbReference type="GO" id="GO:0005737">
    <property type="term" value="C:cytoplasm"/>
    <property type="evidence" value="ECO:0007669"/>
    <property type="project" value="TreeGrafter"/>
</dbReference>
<keyword evidence="5" id="KW-1185">Reference proteome</keyword>
<accession>A0A9Q0J562</accession>
<dbReference type="EMBL" id="JAKUCV010006081">
    <property type="protein sequence ID" value="KAJ4828778.1"/>
    <property type="molecule type" value="Genomic_DNA"/>
</dbReference>
<gene>
    <name evidence="4" type="ORF">Tsubulata_023755</name>
</gene>
<keyword evidence="3" id="KW-0460">Magnesium</keyword>
<proteinExistence type="predicted"/>
<evidence type="ECO:0000256" key="3">
    <source>
        <dbReference type="ARBA" id="ARBA00022842"/>
    </source>
</evidence>
<evidence type="ECO:0000256" key="1">
    <source>
        <dbReference type="ARBA" id="ARBA00022679"/>
    </source>
</evidence>
<dbReference type="GO" id="GO:0004161">
    <property type="term" value="F:dimethylallyltranstransferase activity"/>
    <property type="evidence" value="ECO:0007669"/>
    <property type="project" value="TreeGrafter"/>
</dbReference>
<dbReference type="PANTHER" id="PTHR11525">
    <property type="entry name" value="FARNESYL-PYROPHOSPHATE SYNTHETASE"/>
    <property type="match status" value="1"/>
</dbReference>
<dbReference type="GO" id="GO:0004337">
    <property type="term" value="F:(2E,6E)-farnesyl diphosphate synthase activity"/>
    <property type="evidence" value="ECO:0007669"/>
    <property type="project" value="TreeGrafter"/>
</dbReference>
<dbReference type="Gene3D" id="1.10.600.10">
    <property type="entry name" value="Farnesyl Diphosphate Synthase"/>
    <property type="match status" value="1"/>
</dbReference>
<dbReference type="InterPro" id="IPR008949">
    <property type="entry name" value="Isoprenoid_synthase_dom_sf"/>
</dbReference>
<evidence type="ECO:0000256" key="2">
    <source>
        <dbReference type="ARBA" id="ARBA00022723"/>
    </source>
</evidence>
<dbReference type="Proteomes" id="UP001141552">
    <property type="component" value="Unassembled WGS sequence"/>
</dbReference>
<dbReference type="OrthoDB" id="1503616at2759"/>
<reference evidence="4" key="1">
    <citation type="submission" date="2022-02" db="EMBL/GenBank/DDBJ databases">
        <authorList>
            <person name="Henning P.M."/>
            <person name="McCubbin A.G."/>
            <person name="Shore J.S."/>
        </authorList>
    </citation>
    <scope>NUCLEOTIDE SEQUENCE</scope>
    <source>
        <strain evidence="4">F60SS</strain>
        <tissue evidence="4">Leaves</tissue>
    </source>
</reference>
<keyword evidence="1" id="KW-0808">Transferase</keyword>
<keyword evidence="2" id="KW-0479">Metal-binding</keyword>
<evidence type="ECO:0000313" key="5">
    <source>
        <dbReference type="Proteomes" id="UP001141552"/>
    </source>
</evidence>
<dbReference type="GO" id="GO:0046872">
    <property type="term" value="F:metal ion binding"/>
    <property type="evidence" value="ECO:0007669"/>
    <property type="project" value="UniProtKB-KW"/>
</dbReference>
<feature type="non-terminal residue" evidence="4">
    <location>
        <position position="1"/>
    </location>
</feature>
<name>A0A9Q0J562_9ROSI</name>
<dbReference type="InterPro" id="IPR039702">
    <property type="entry name" value="FPS1-like"/>
</dbReference>
<organism evidence="4 5">
    <name type="scientific">Turnera subulata</name>
    <dbReference type="NCBI Taxonomy" id="218843"/>
    <lineage>
        <taxon>Eukaryota</taxon>
        <taxon>Viridiplantae</taxon>
        <taxon>Streptophyta</taxon>
        <taxon>Embryophyta</taxon>
        <taxon>Tracheophyta</taxon>
        <taxon>Spermatophyta</taxon>
        <taxon>Magnoliopsida</taxon>
        <taxon>eudicotyledons</taxon>
        <taxon>Gunneridae</taxon>
        <taxon>Pentapetalae</taxon>
        <taxon>rosids</taxon>
        <taxon>fabids</taxon>
        <taxon>Malpighiales</taxon>
        <taxon>Passifloraceae</taxon>
        <taxon>Turnera</taxon>
    </lineage>
</organism>
<dbReference type="AlphaFoldDB" id="A0A9Q0J562"/>
<protein>
    <submittedName>
        <fullName evidence="4">Uncharacterized protein</fullName>
    </submittedName>
</protein>
<dbReference type="PANTHER" id="PTHR11525:SF0">
    <property type="entry name" value="FARNESYL PYROPHOSPHATE SYNTHASE"/>
    <property type="match status" value="1"/>
</dbReference>
<evidence type="ECO:0000313" key="4">
    <source>
        <dbReference type="EMBL" id="KAJ4828778.1"/>
    </source>
</evidence>
<dbReference type="GO" id="GO:0045337">
    <property type="term" value="P:farnesyl diphosphate biosynthetic process"/>
    <property type="evidence" value="ECO:0007669"/>
    <property type="project" value="TreeGrafter"/>
</dbReference>